<evidence type="ECO:0000313" key="4">
    <source>
        <dbReference type="Proteomes" id="UP000249590"/>
    </source>
</evidence>
<sequence>MHGLTQLLTAVADIGFSAQIFVVVWATLLGIVVGMIPGLTATLGVALVTTLTFSMDSDTAILVLICVYIGAIYGGGRSAILLNIPGTPANAASALDGFPLATQGRAGEAMAVATTASFLGSLVGMVGLAVIAPWLAEFALDFTSFEFFWLSIFGIVLCGQLTSFDDGLKGWISGFFGILVAMVGQESVHAYSRFSYGIQDLEGGFGLLPVLVGAFGCAEVFSVMRQPATRLVEAKVTGVLRAAAGSIRYARTWLRSGAIGTFMGVIPGVGEDMGAWVSYAAARRASRRKEEFGRGSVEGLLAAETGNNAAVPGALVPVLTLAIPGSAPAAVLLAAMVIHGLRPGPLIMITQADFFYSVVAMVFWASCAMLVLGLLLTRPLLFVLRVRREWLMGMIFVLCTVGSFAIAGRIFDVYVMIGFGLLGFLMRETGFPVAPMILGVVLGPILDNNLRRSLSLTEGDLLPFVTRPISAVIALMVLAVVVLGLPPVQRRLAALGERVSFRKARSDG</sequence>
<dbReference type="OrthoDB" id="9791872at2"/>
<dbReference type="RefSeq" id="WP_111345559.1">
    <property type="nucleotide sequence ID" value="NZ_JAIWKD010000002.1"/>
</dbReference>
<organism evidence="3 4">
    <name type="scientific">Acuticoccus sediminis</name>
    <dbReference type="NCBI Taxonomy" id="2184697"/>
    <lineage>
        <taxon>Bacteria</taxon>
        <taxon>Pseudomonadati</taxon>
        <taxon>Pseudomonadota</taxon>
        <taxon>Alphaproteobacteria</taxon>
        <taxon>Hyphomicrobiales</taxon>
        <taxon>Amorphaceae</taxon>
        <taxon>Acuticoccus</taxon>
    </lineage>
</organism>
<comment type="caution">
    <text evidence="3">The sequence shown here is derived from an EMBL/GenBank/DDBJ whole genome shotgun (WGS) entry which is preliminary data.</text>
</comment>
<reference evidence="3 4" key="1">
    <citation type="submission" date="2018-05" db="EMBL/GenBank/DDBJ databases">
        <title>Acuticoccus sediminis sp. nov., isolated from deep-sea sediment of Indian Ocean.</title>
        <authorList>
            <person name="Liu X."/>
            <person name="Lai Q."/>
            <person name="Du Y."/>
            <person name="Sun F."/>
            <person name="Zhang X."/>
            <person name="Wang S."/>
            <person name="Shao Z."/>
        </authorList>
    </citation>
    <scope>NUCLEOTIDE SEQUENCE [LARGE SCALE GENOMIC DNA]</scope>
    <source>
        <strain evidence="3 4">PTG4-2</strain>
    </source>
</reference>
<dbReference type="EMBL" id="QHHQ01000002">
    <property type="protein sequence ID" value="RAI02171.1"/>
    <property type="molecule type" value="Genomic_DNA"/>
</dbReference>
<feature type="transmembrane region" description="Helical" evidence="1">
    <location>
        <begin position="109"/>
        <end position="135"/>
    </location>
</feature>
<keyword evidence="4" id="KW-1185">Reference proteome</keyword>
<keyword evidence="1" id="KW-0472">Membrane</keyword>
<keyword evidence="1" id="KW-0812">Transmembrane</keyword>
<feature type="transmembrane region" description="Helical" evidence="1">
    <location>
        <begin position="170"/>
        <end position="191"/>
    </location>
</feature>
<dbReference type="PANTHER" id="PTHR35342">
    <property type="entry name" value="TRICARBOXYLIC TRANSPORT PROTEIN"/>
    <property type="match status" value="1"/>
</dbReference>
<dbReference type="PANTHER" id="PTHR35342:SF5">
    <property type="entry name" value="TRICARBOXYLIC TRANSPORT PROTEIN"/>
    <property type="match status" value="1"/>
</dbReference>
<evidence type="ECO:0000259" key="2">
    <source>
        <dbReference type="Pfam" id="PF01970"/>
    </source>
</evidence>
<name>A0A8B2NTA6_9HYPH</name>
<feature type="transmembrane region" description="Helical" evidence="1">
    <location>
        <begin position="395"/>
        <end position="417"/>
    </location>
</feature>
<feature type="transmembrane region" description="Helical" evidence="1">
    <location>
        <begin position="466"/>
        <end position="485"/>
    </location>
</feature>
<feature type="transmembrane region" description="Helical" evidence="1">
    <location>
        <begin position="203"/>
        <end position="224"/>
    </location>
</feature>
<gene>
    <name evidence="3" type="ORF">DLJ53_12455</name>
</gene>
<feature type="transmembrane region" description="Helical" evidence="1">
    <location>
        <begin position="354"/>
        <end position="375"/>
    </location>
</feature>
<feature type="transmembrane region" description="Helical" evidence="1">
    <location>
        <begin position="60"/>
        <end position="80"/>
    </location>
</feature>
<feature type="transmembrane region" description="Helical" evidence="1">
    <location>
        <begin position="321"/>
        <end position="342"/>
    </location>
</feature>
<dbReference type="InterPro" id="IPR002823">
    <property type="entry name" value="DUF112_TM"/>
</dbReference>
<accession>A0A8B2NTA6</accession>
<dbReference type="Pfam" id="PF01970">
    <property type="entry name" value="TctA"/>
    <property type="match status" value="1"/>
</dbReference>
<feature type="domain" description="DUF112" evidence="2">
    <location>
        <begin position="20"/>
        <end position="438"/>
    </location>
</feature>
<proteinExistence type="predicted"/>
<dbReference type="AlphaFoldDB" id="A0A8B2NTA6"/>
<dbReference type="Proteomes" id="UP000249590">
    <property type="component" value="Unassembled WGS sequence"/>
</dbReference>
<feature type="transmembrane region" description="Helical" evidence="1">
    <location>
        <begin position="147"/>
        <end position="164"/>
    </location>
</feature>
<evidence type="ECO:0000256" key="1">
    <source>
        <dbReference type="SAM" id="Phobius"/>
    </source>
</evidence>
<feature type="transmembrane region" description="Helical" evidence="1">
    <location>
        <begin position="429"/>
        <end position="446"/>
    </location>
</feature>
<feature type="transmembrane region" description="Helical" evidence="1">
    <location>
        <begin position="20"/>
        <end position="48"/>
    </location>
</feature>
<protein>
    <submittedName>
        <fullName evidence="3">Transporter</fullName>
    </submittedName>
</protein>
<evidence type="ECO:0000313" key="3">
    <source>
        <dbReference type="EMBL" id="RAI02171.1"/>
    </source>
</evidence>
<keyword evidence="1" id="KW-1133">Transmembrane helix</keyword>